<dbReference type="SUPFAM" id="SSF48239">
    <property type="entry name" value="Terpenoid cyclases/Protein prenyltransferases"/>
    <property type="match status" value="2"/>
</dbReference>
<feature type="domain" description="Terpene synthase metal-binding" evidence="7">
    <location>
        <begin position="488"/>
        <end position="724"/>
    </location>
</feature>
<evidence type="ECO:0000256" key="5">
    <source>
        <dbReference type="ARBA" id="ARBA00066670"/>
    </source>
</evidence>
<dbReference type="FunFam" id="1.50.10.130:FF:000002">
    <property type="entry name" value="Ent-copalyl diphosphate synthase, chloroplastic"/>
    <property type="match status" value="1"/>
</dbReference>
<dbReference type="EC" id="4.2.3.19" evidence="5"/>
<dbReference type="Gene3D" id="1.50.10.130">
    <property type="entry name" value="Terpene synthase, N-terminal domain"/>
    <property type="match status" value="1"/>
</dbReference>
<organism evidence="8">
    <name type="scientific">Aquilaria malaccensis</name>
    <dbReference type="NCBI Taxonomy" id="223753"/>
    <lineage>
        <taxon>Eukaryota</taxon>
        <taxon>Viridiplantae</taxon>
        <taxon>Streptophyta</taxon>
        <taxon>Embryophyta</taxon>
        <taxon>Tracheophyta</taxon>
        <taxon>Spermatophyta</taxon>
        <taxon>Magnoliopsida</taxon>
        <taxon>eudicotyledons</taxon>
        <taxon>Gunneridae</taxon>
        <taxon>Pentapetalae</taxon>
        <taxon>rosids</taxon>
        <taxon>malvids</taxon>
        <taxon>Malvales</taxon>
        <taxon>Thymelaeaceae</taxon>
        <taxon>Aquilaria</taxon>
    </lineage>
</organism>
<dbReference type="PANTHER" id="PTHR31739">
    <property type="entry name" value="ENT-COPALYL DIPHOSPHATE SYNTHASE, CHLOROPLASTIC"/>
    <property type="match status" value="1"/>
</dbReference>
<dbReference type="InterPro" id="IPR008949">
    <property type="entry name" value="Isoprenoid_synthase_dom_sf"/>
</dbReference>
<keyword evidence="4" id="KW-0456">Lyase</keyword>
<dbReference type="FunFam" id="1.50.10.160:FF:000002">
    <property type="entry name" value="cis-abienol synthase, chloroplastic"/>
    <property type="match status" value="1"/>
</dbReference>
<evidence type="ECO:0000313" key="8">
    <source>
        <dbReference type="EMBL" id="AUH25677.1"/>
    </source>
</evidence>
<dbReference type="InterPro" id="IPR050148">
    <property type="entry name" value="Terpene_synthase-like"/>
</dbReference>
<dbReference type="Pfam" id="PF01397">
    <property type="entry name" value="Terpene_synth"/>
    <property type="match status" value="1"/>
</dbReference>
<reference evidence="8" key="1">
    <citation type="submission" date="2017-09" db="EMBL/GenBank/DDBJ databases">
        <title>Cloning and differential expression analysis of mono- and di-terpene synthase genes from Aquilaria malaccensis.</title>
        <authorList>
            <person name="Wong M.T."/>
            <person name="Mohamed R."/>
            <person name="Ali M.S.M."/>
            <person name="Looi Q.H."/>
        </authorList>
    </citation>
    <scope>NUCLEOTIDE SEQUENCE</scope>
</reference>
<accession>A0A2H5CMR0</accession>
<dbReference type="Pfam" id="PF03936">
    <property type="entry name" value="Terpene_synth_C"/>
    <property type="match status" value="1"/>
</dbReference>
<dbReference type="Gene3D" id="1.10.600.10">
    <property type="entry name" value="Farnesyl Diphosphate Synthase"/>
    <property type="match status" value="1"/>
</dbReference>
<evidence type="ECO:0000256" key="1">
    <source>
        <dbReference type="ARBA" id="ARBA00001946"/>
    </source>
</evidence>
<dbReference type="FunFam" id="1.10.600.10:FF:000005">
    <property type="entry name" value="Ent-kaur-16-ene synthase, chloroplastic"/>
    <property type="match status" value="1"/>
</dbReference>
<dbReference type="CDD" id="cd00684">
    <property type="entry name" value="Terpene_cyclase_plant_C1"/>
    <property type="match status" value="1"/>
</dbReference>
<dbReference type="SUPFAM" id="SSF48576">
    <property type="entry name" value="Terpenoid synthases"/>
    <property type="match status" value="1"/>
</dbReference>
<keyword evidence="3" id="KW-0460">Magnesium</keyword>
<dbReference type="InterPro" id="IPR008930">
    <property type="entry name" value="Terpenoid_cyclase/PrenylTrfase"/>
</dbReference>
<proteinExistence type="evidence at transcript level"/>
<dbReference type="InterPro" id="IPR044814">
    <property type="entry name" value="Terpene_cyclase_plant_C1"/>
</dbReference>
<dbReference type="GO" id="GO:0009899">
    <property type="term" value="F:ent-kaurene synthase activity"/>
    <property type="evidence" value="ECO:0007669"/>
    <property type="project" value="UniProtKB-EC"/>
</dbReference>
<dbReference type="GO" id="GO:0009507">
    <property type="term" value="C:chloroplast"/>
    <property type="evidence" value="ECO:0007669"/>
    <property type="project" value="TreeGrafter"/>
</dbReference>
<protein>
    <recommendedName>
        <fullName evidence="5">ent-kaurene synthase</fullName>
        <ecNumber evidence="5">4.2.3.19</ecNumber>
    </recommendedName>
</protein>
<dbReference type="EMBL" id="MF997469">
    <property type="protein sequence ID" value="AUH25677.1"/>
    <property type="molecule type" value="mRNA"/>
</dbReference>
<evidence type="ECO:0000256" key="4">
    <source>
        <dbReference type="ARBA" id="ARBA00023239"/>
    </source>
</evidence>
<keyword evidence="2" id="KW-0479">Metal-binding</keyword>
<evidence type="ECO:0000259" key="7">
    <source>
        <dbReference type="Pfam" id="PF03936"/>
    </source>
</evidence>
<name>A0A2H5CMR0_9ROSI</name>
<gene>
    <name evidence="8" type="primary">TPS03</name>
</gene>
<dbReference type="GO" id="GO:0000287">
    <property type="term" value="F:magnesium ion binding"/>
    <property type="evidence" value="ECO:0007669"/>
    <property type="project" value="InterPro"/>
</dbReference>
<dbReference type="PANTHER" id="PTHR31739:SF3">
    <property type="entry name" value="ENT-KAUR-16-ENE SYNTHASE, CHLOROPLASTIC"/>
    <property type="match status" value="1"/>
</dbReference>
<comment type="cofactor">
    <cofactor evidence="1">
        <name>Mg(2+)</name>
        <dbReference type="ChEBI" id="CHEBI:18420"/>
    </cofactor>
</comment>
<dbReference type="GO" id="GO:0009686">
    <property type="term" value="P:gibberellin biosynthetic process"/>
    <property type="evidence" value="ECO:0007669"/>
    <property type="project" value="TreeGrafter"/>
</dbReference>
<evidence type="ECO:0000256" key="3">
    <source>
        <dbReference type="ARBA" id="ARBA00022842"/>
    </source>
</evidence>
<evidence type="ECO:0000256" key="2">
    <source>
        <dbReference type="ARBA" id="ARBA00022723"/>
    </source>
</evidence>
<feature type="domain" description="Terpene synthase N-terminal" evidence="6">
    <location>
        <begin position="218"/>
        <end position="402"/>
    </location>
</feature>
<evidence type="ECO:0000259" key="6">
    <source>
        <dbReference type="Pfam" id="PF01397"/>
    </source>
</evidence>
<dbReference type="AlphaFoldDB" id="A0A2H5CMR0"/>
<dbReference type="Gene3D" id="1.50.10.160">
    <property type="match status" value="1"/>
</dbReference>
<dbReference type="InterPro" id="IPR001906">
    <property type="entry name" value="Terpene_synth_N"/>
</dbReference>
<dbReference type="SFLD" id="SFLDG01014">
    <property type="entry name" value="Terpene_Cyclase_Like_1_N-term"/>
    <property type="match status" value="1"/>
</dbReference>
<sequence length="785" mass="88879">MFLPNTGAHSVSVSSATMSASASFRSNTATEVPIHNLGLERSKEKVKHLFEHIDLSISSYDTAWVAMVPLPSSRQVPCFPKCLNWILENQLHNGSWGLSHRHSLLVKDALSSTLACVLALKQWGIGETQINKGLDYIGSNLASIRDDNQLSPIGFDIIFSGLIEYADRLNLNLPLESADRDGILQKRDVELRSYHGGDLESGRAYWAYISEGIREFQDWEMVMKYQRKNGSLFNSPSATAAAFCHTRDDGCLSYLHAVLEKFGSSVPTIYPFNIYARLCMVDSIESLGIERHFWKEIKTALDDTYRSWIQGDEDIFLDAATCAMAFRLLRVHGYDISSDPLTRFSEENVFSSPSGCLEDITALLELFKSSQVMLHPEETILEEQNRVTKHFLKENVSNGSSSLDVFGGYVRQKVDDALQFPFHANLERVAHRRNIKSYVVDSTRVLKTSFRSSNIANKDVLKLAVEEFNSCQLLYHEELKYLERWVEEYRLDRLKFARQKLTYCYFSAAATICSPELFDARISWAKNGVLTTVVDDFFDVGGSKEELENLIQLIEKFDSAAGIHCHSEVVKIIYSALHDSIAEIGNKAFSLQGHDVTGHVIDIWLDLLRSMLQEALWSRNKTMPSIEEYMKNGYVSFALGPIILPTLYLVGPRLSLEVAKGPETSHLFELVSTCGRLLNDVQGFKRESKQGKLNALSLHMIHRNAACTEDIVEEIKSIVHDRRRELLRSVLQEKGSIVPRACKDLFWNMCKILHLFYMKDDGFTSHEMFDVVTSVVGDPILRDDV</sequence>
<dbReference type="InterPro" id="IPR005630">
    <property type="entry name" value="Terpene_synthase_metal-bd"/>
</dbReference>
<dbReference type="InterPro" id="IPR036965">
    <property type="entry name" value="Terpene_synth_N_sf"/>
</dbReference>